<comment type="caution">
    <text evidence="1">The sequence shown here is derived from an EMBL/GenBank/DDBJ whole genome shotgun (WGS) entry which is preliminary data.</text>
</comment>
<reference evidence="1" key="2">
    <citation type="submission" date="2023-05" db="EMBL/GenBank/DDBJ databases">
        <authorList>
            <consortium name="Lawrence Berkeley National Laboratory"/>
            <person name="Steindorff A."/>
            <person name="Hensen N."/>
            <person name="Bonometti L."/>
            <person name="Westerberg I."/>
            <person name="Brannstrom I.O."/>
            <person name="Guillou S."/>
            <person name="Cros-Aarteil S."/>
            <person name="Calhoun S."/>
            <person name="Haridas S."/>
            <person name="Kuo A."/>
            <person name="Mondo S."/>
            <person name="Pangilinan J."/>
            <person name="Riley R."/>
            <person name="Labutti K."/>
            <person name="Andreopoulos B."/>
            <person name="Lipzen A."/>
            <person name="Chen C."/>
            <person name="Yanf M."/>
            <person name="Daum C."/>
            <person name="Ng V."/>
            <person name="Clum A."/>
            <person name="Ohm R."/>
            <person name="Martin F."/>
            <person name="Silar P."/>
            <person name="Natvig D."/>
            <person name="Lalanne C."/>
            <person name="Gautier V."/>
            <person name="Ament-Velasquez S.L."/>
            <person name="Kruys A."/>
            <person name="Hutchinson M.I."/>
            <person name="Powell A.J."/>
            <person name="Barry K."/>
            <person name="Miller A.N."/>
            <person name="Grigoriev I.V."/>
            <person name="Debuchy R."/>
            <person name="Gladieux P."/>
            <person name="Thoren M.H."/>
            <person name="Johannesson H."/>
        </authorList>
    </citation>
    <scope>NUCLEOTIDE SEQUENCE</scope>
    <source>
        <strain evidence="1">CBS 103.79</strain>
    </source>
</reference>
<dbReference type="AlphaFoldDB" id="A0AAN6MRI5"/>
<proteinExistence type="predicted"/>
<protein>
    <submittedName>
        <fullName evidence="1">Uncharacterized protein</fullName>
    </submittedName>
</protein>
<dbReference type="Proteomes" id="UP001303889">
    <property type="component" value="Unassembled WGS sequence"/>
</dbReference>
<evidence type="ECO:0000313" key="2">
    <source>
        <dbReference type="Proteomes" id="UP001303889"/>
    </source>
</evidence>
<keyword evidence="2" id="KW-1185">Reference proteome</keyword>
<sequence>MSDEMIEAEPPLLWPPPRLPLRLPLRRTKLAIIVDSGLRGIISPKATAVPGPHEAPLAILERHGGPRSRIRGSGSLIIADLLMLTFADASLADRIPSRHLTHGHVVFVTGASFVWKTKKRTFVALSTTEAEFANLAPAILSAKWVARILEECGAPQPKPAILFTDSLNAYLTVMNPIDKARTRTIDIRYKCVIEQAESRLLEARHVKGTDMPADGLTKPLRKEKHAAFVRMLGMVAIPMLPHILSLPRAEIQVQITSRPA</sequence>
<dbReference type="PANTHER" id="PTHR11439">
    <property type="entry name" value="GAG-POL-RELATED RETROTRANSPOSON"/>
    <property type="match status" value="1"/>
</dbReference>
<evidence type="ECO:0000313" key="1">
    <source>
        <dbReference type="EMBL" id="KAK3905144.1"/>
    </source>
</evidence>
<dbReference type="PANTHER" id="PTHR11439:SF467">
    <property type="entry name" value="INTEGRASE CATALYTIC DOMAIN-CONTAINING PROTEIN"/>
    <property type="match status" value="1"/>
</dbReference>
<name>A0AAN6MRI5_9PEZI</name>
<dbReference type="CDD" id="cd09272">
    <property type="entry name" value="RNase_HI_RT_Ty1"/>
    <property type="match status" value="1"/>
</dbReference>
<gene>
    <name evidence="1" type="ORF">C8A05DRAFT_41855</name>
</gene>
<dbReference type="EMBL" id="MU855369">
    <property type="protein sequence ID" value="KAK3905144.1"/>
    <property type="molecule type" value="Genomic_DNA"/>
</dbReference>
<organism evidence="1 2">
    <name type="scientific">Staphylotrichum tortipilum</name>
    <dbReference type="NCBI Taxonomy" id="2831512"/>
    <lineage>
        <taxon>Eukaryota</taxon>
        <taxon>Fungi</taxon>
        <taxon>Dikarya</taxon>
        <taxon>Ascomycota</taxon>
        <taxon>Pezizomycotina</taxon>
        <taxon>Sordariomycetes</taxon>
        <taxon>Sordariomycetidae</taxon>
        <taxon>Sordariales</taxon>
        <taxon>Chaetomiaceae</taxon>
        <taxon>Staphylotrichum</taxon>
    </lineage>
</organism>
<accession>A0AAN6MRI5</accession>
<reference evidence="1" key="1">
    <citation type="journal article" date="2023" name="Mol. Phylogenet. Evol.">
        <title>Genome-scale phylogeny and comparative genomics of the fungal order Sordariales.</title>
        <authorList>
            <person name="Hensen N."/>
            <person name="Bonometti L."/>
            <person name="Westerberg I."/>
            <person name="Brannstrom I.O."/>
            <person name="Guillou S."/>
            <person name="Cros-Aarteil S."/>
            <person name="Calhoun S."/>
            <person name="Haridas S."/>
            <person name="Kuo A."/>
            <person name="Mondo S."/>
            <person name="Pangilinan J."/>
            <person name="Riley R."/>
            <person name="LaButti K."/>
            <person name="Andreopoulos B."/>
            <person name="Lipzen A."/>
            <person name="Chen C."/>
            <person name="Yan M."/>
            <person name="Daum C."/>
            <person name="Ng V."/>
            <person name="Clum A."/>
            <person name="Steindorff A."/>
            <person name="Ohm R.A."/>
            <person name="Martin F."/>
            <person name="Silar P."/>
            <person name="Natvig D.O."/>
            <person name="Lalanne C."/>
            <person name="Gautier V."/>
            <person name="Ament-Velasquez S.L."/>
            <person name="Kruys A."/>
            <person name="Hutchinson M.I."/>
            <person name="Powell A.J."/>
            <person name="Barry K."/>
            <person name="Miller A.N."/>
            <person name="Grigoriev I.V."/>
            <person name="Debuchy R."/>
            <person name="Gladieux P."/>
            <person name="Hiltunen Thoren M."/>
            <person name="Johannesson H."/>
        </authorList>
    </citation>
    <scope>NUCLEOTIDE SEQUENCE</scope>
    <source>
        <strain evidence="1">CBS 103.79</strain>
    </source>
</reference>